<evidence type="ECO:0000313" key="10">
    <source>
        <dbReference type="EMBL" id="MDJ1174706.1"/>
    </source>
</evidence>
<sequence>MITQLNLVDFDSDTNENETGDRRSLTTYLIDPPVVVSDSAGFDEMLHAIASAPIVGVDSETTGLDPHTNSMRLLQIAVSDRLAYVVDCFANVRCRLPELTKAFAGKRKVFHNAAFDLKFLRSVGVDVGLPLFDTFLAAKVYVNGTRAACSLRDCVDRYLNVALDKTEQKSDFSGKLTQEQIHYAAVDACILIPLRKALLERFKDYDRRVAERGERFGMLNTLNIEFGAVLAVSEMEYQGLRFDWDSFDAMRSDAVKDYDAKLAKLYEALDEAGADLQRDLFGTPSVNLNSPEQVQRLLTSLGYDIESVNEKYLRIGHGDDPLILAYLTWKNAATRIKDLDKYPPHLNEKTGRIHSSFKQLGAESGRFSSTSPNVQNLPRGGFRDLVIPDEGNVFVCCDYSQIEVRIAAHLSGDQTMIDAYKRGEDLHRLTASIANQCKLDEVTKAQRQAAKAINFGLLYGMGARSLKDYAKTNYGVEMTLDDAYEFSKRYFEGYRGVYLWHRAIESAIGAGLSSIKTEAGRRRILKPQDKKLQSCANTPDQGLGADILKTALKRVYDAIRTAGYEGKAHIVNCVHDEILIECEAAIADDIEALLKREMIAAAEIYITDIPIEAEGGIGNTWGSAK</sequence>
<comment type="catalytic activity">
    <reaction evidence="7">
        <text>DNA(n) + a 2'-deoxyribonucleoside 5'-triphosphate = DNA(n+1) + diphosphate</text>
        <dbReference type="Rhea" id="RHEA:22508"/>
        <dbReference type="Rhea" id="RHEA-COMP:17339"/>
        <dbReference type="Rhea" id="RHEA-COMP:17340"/>
        <dbReference type="ChEBI" id="CHEBI:33019"/>
        <dbReference type="ChEBI" id="CHEBI:61560"/>
        <dbReference type="ChEBI" id="CHEBI:173112"/>
        <dbReference type="EC" id="2.7.7.7"/>
    </reaction>
</comment>
<evidence type="ECO:0000256" key="1">
    <source>
        <dbReference type="ARBA" id="ARBA00007705"/>
    </source>
</evidence>
<keyword evidence="6" id="KW-0239">DNA-directed DNA polymerase</keyword>
<feature type="domain" description="3'-5' exonuclease" evidence="8">
    <location>
        <begin position="33"/>
        <end position="203"/>
    </location>
</feature>
<comment type="similarity">
    <text evidence="1">Belongs to the DNA polymerase type-A family.</text>
</comment>
<evidence type="ECO:0000256" key="6">
    <source>
        <dbReference type="ARBA" id="ARBA00022932"/>
    </source>
</evidence>
<dbReference type="SUPFAM" id="SSF56672">
    <property type="entry name" value="DNA/RNA polymerases"/>
    <property type="match status" value="1"/>
</dbReference>
<dbReference type="InterPro" id="IPR002562">
    <property type="entry name" value="3'-5'_exonuclease_dom"/>
</dbReference>
<dbReference type="InterPro" id="IPR002298">
    <property type="entry name" value="DNA_polymerase_A"/>
</dbReference>
<evidence type="ECO:0000256" key="7">
    <source>
        <dbReference type="ARBA" id="ARBA00049244"/>
    </source>
</evidence>
<dbReference type="InterPro" id="IPR043502">
    <property type="entry name" value="DNA/RNA_pol_sf"/>
</dbReference>
<dbReference type="EMBL" id="JAQOSO010000061">
    <property type="protein sequence ID" value="MDJ1174706.1"/>
    <property type="molecule type" value="Genomic_DNA"/>
</dbReference>
<proteinExistence type="inferred from homology"/>
<keyword evidence="5" id="KW-0548">Nucleotidyltransferase</keyword>
<evidence type="ECO:0000313" key="11">
    <source>
        <dbReference type="Proteomes" id="UP001235849"/>
    </source>
</evidence>
<gene>
    <name evidence="10" type="ORF">PMG25_11435</name>
</gene>
<dbReference type="Pfam" id="PF01612">
    <property type="entry name" value="DNA_pol_A_exo1"/>
    <property type="match status" value="1"/>
</dbReference>
<evidence type="ECO:0000259" key="8">
    <source>
        <dbReference type="SMART" id="SM00474"/>
    </source>
</evidence>
<dbReference type="Pfam" id="PF00476">
    <property type="entry name" value="DNA_pol_A"/>
    <property type="match status" value="1"/>
</dbReference>
<dbReference type="SMART" id="SM00474">
    <property type="entry name" value="35EXOc"/>
    <property type="match status" value="1"/>
</dbReference>
<name>A0ABT7B6B0_9CYAN</name>
<evidence type="ECO:0000256" key="3">
    <source>
        <dbReference type="ARBA" id="ARBA00020311"/>
    </source>
</evidence>
<evidence type="ECO:0000256" key="2">
    <source>
        <dbReference type="ARBA" id="ARBA00012417"/>
    </source>
</evidence>
<keyword evidence="11" id="KW-1185">Reference proteome</keyword>
<reference evidence="10 11" key="1">
    <citation type="submission" date="2023-01" db="EMBL/GenBank/DDBJ databases">
        <title>Novel diversity within Roseofilum (Cyanobacteria; Desertifilaceae) from marine benthic mats with descriptions of four novel species.</title>
        <authorList>
            <person name="Wang Y."/>
            <person name="Berthold D.E."/>
            <person name="Hu J."/>
            <person name="Lefler F.W."/>
            <person name="Laughinghouse H.D. IV."/>
        </authorList>
    </citation>
    <scope>NUCLEOTIDE SEQUENCE [LARGE SCALE GENOMIC DNA]</scope>
    <source>
        <strain evidence="10 11">BLCC-M114</strain>
    </source>
</reference>
<dbReference type="InterPro" id="IPR012337">
    <property type="entry name" value="RNaseH-like_sf"/>
</dbReference>
<dbReference type="PANTHER" id="PTHR10133:SF62">
    <property type="entry name" value="DNA POLYMERASE THETA"/>
    <property type="match status" value="1"/>
</dbReference>
<dbReference type="Gene3D" id="1.10.150.20">
    <property type="entry name" value="5' to 3' exonuclease, C-terminal subdomain"/>
    <property type="match status" value="1"/>
</dbReference>
<dbReference type="PANTHER" id="PTHR10133">
    <property type="entry name" value="DNA POLYMERASE I"/>
    <property type="match status" value="1"/>
</dbReference>
<comment type="caution">
    <text evidence="10">The sequence shown here is derived from an EMBL/GenBank/DDBJ whole genome shotgun (WGS) entry which is preliminary data.</text>
</comment>
<dbReference type="InterPro" id="IPR036397">
    <property type="entry name" value="RNaseH_sf"/>
</dbReference>
<keyword evidence="4" id="KW-0808">Transferase</keyword>
<evidence type="ECO:0000256" key="5">
    <source>
        <dbReference type="ARBA" id="ARBA00022695"/>
    </source>
</evidence>
<evidence type="ECO:0000259" key="9">
    <source>
        <dbReference type="SMART" id="SM00482"/>
    </source>
</evidence>
<dbReference type="Gene3D" id="1.20.1060.10">
    <property type="entry name" value="Taq DNA Polymerase, Chain T, domain 4"/>
    <property type="match status" value="1"/>
</dbReference>
<dbReference type="InterPro" id="IPR019760">
    <property type="entry name" value="DNA-dir_DNA_pol_A_CS"/>
</dbReference>
<dbReference type="Gene3D" id="3.30.420.10">
    <property type="entry name" value="Ribonuclease H-like superfamily/Ribonuclease H"/>
    <property type="match status" value="1"/>
</dbReference>
<dbReference type="SUPFAM" id="SSF53098">
    <property type="entry name" value="Ribonuclease H-like"/>
    <property type="match status" value="1"/>
</dbReference>
<evidence type="ECO:0000256" key="4">
    <source>
        <dbReference type="ARBA" id="ARBA00022679"/>
    </source>
</evidence>
<accession>A0ABT7B6B0</accession>
<protein>
    <recommendedName>
        <fullName evidence="3">DNA polymerase I</fullName>
        <ecNumber evidence="2">2.7.7.7</ecNumber>
    </recommendedName>
</protein>
<dbReference type="SMART" id="SM00482">
    <property type="entry name" value="POLAc"/>
    <property type="match status" value="1"/>
</dbReference>
<dbReference type="EC" id="2.7.7.7" evidence="2"/>
<dbReference type="PROSITE" id="PS00447">
    <property type="entry name" value="DNA_POLYMERASE_A"/>
    <property type="match status" value="1"/>
</dbReference>
<feature type="domain" description="DNA-directed DNA polymerase family A palm" evidence="9">
    <location>
        <begin position="383"/>
        <end position="586"/>
    </location>
</feature>
<organism evidence="10 11">
    <name type="scientific">Roseofilum capinflatum BLCC-M114</name>
    <dbReference type="NCBI Taxonomy" id="3022440"/>
    <lineage>
        <taxon>Bacteria</taxon>
        <taxon>Bacillati</taxon>
        <taxon>Cyanobacteriota</taxon>
        <taxon>Cyanophyceae</taxon>
        <taxon>Desertifilales</taxon>
        <taxon>Desertifilaceae</taxon>
        <taxon>Roseofilum</taxon>
        <taxon>Roseofilum capinflatum</taxon>
    </lineage>
</organism>
<dbReference type="RefSeq" id="WP_283767025.1">
    <property type="nucleotide sequence ID" value="NZ_JAQOSO010000061.1"/>
</dbReference>
<dbReference type="Gene3D" id="3.30.70.370">
    <property type="match status" value="1"/>
</dbReference>
<dbReference type="PRINTS" id="PR00868">
    <property type="entry name" value="DNAPOLI"/>
</dbReference>
<dbReference type="InterPro" id="IPR001098">
    <property type="entry name" value="DNA-dir_DNA_pol_A_palm_dom"/>
</dbReference>
<dbReference type="Proteomes" id="UP001235849">
    <property type="component" value="Unassembled WGS sequence"/>
</dbReference>